<comment type="subcellular location">
    <subcellularLocation>
        <location evidence="1 7">Cell membrane</location>
        <topology evidence="1 7">Multi-pass membrane protein</topology>
    </subcellularLocation>
</comment>
<evidence type="ECO:0000313" key="9">
    <source>
        <dbReference type="EMBL" id="MFE8702187.1"/>
    </source>
</evidence>
<dbReference type="Gene3D" id="1.10.3720.10">
    <property type="entry name" value="MetI-like"/>
    <property type="match status" value="1"/>
</dbReference>
<organism evidence="9 10">
    <name type="scientific">Cytobacillus spartinae</name>
    <dbReference type="NCBI Taxonomy" id="3299023"/>
    <lineage>
        <taxon>Bacteria</taxon>
        <taxon>Bacillati</taxon>
        <taxon>Bacillota</taxon>
        <taxon>Bacilli</taxon>
        <taxon>Bacillales</taxon>
        <taxon>Bacillaceae</taxon>
        <taxon>Cytobacillus</taxon>
    </lineage>
</organism>
<dbReference type="SUPFAM" id="SSF161098">
    <property type="entry name" value="MetI-like"/>
    <property type="match status" value="1"/>
</dbReference>
<comment type="similarity">
    <text evidence="7">Belongs to the binding-protein-dependent transport system permease family.</text>
</comment>
<feature type="transmembrane region" description="Helical" evidence="7">
    <location>
        <begin position="5"/>
        <end position="25"/>
    </location>
</feature>
<evidence type="ECO:0000313" key="10">
    <source>
        <dbReference type="Proteomes" id="UP001601059"/>
    </source>
</evidence>
<dbReference type="PROSITE" id="PS50928">
    <property type="entry name" value="ABC_TM1"/>
    <property type="match status" value="1"/>
</dbReference>
<dbReference type="PANTHER" id="PTHR30465:SF0">
    <property type="entry name" value="OLIGOPEPTIDE TRANSPORT SYSTEM PERMEASE PROTEIN APPB"/>
    <property type="match status" value="1"/>
</dbReference>
<dbReference type="RefSeq" id="WP_389362147.1">
    <property type="nucleotide sequence ID" value="NZ_JBIACK010000008.1"/>
</dbReference>
<keyword evidence="6 7" id="KW-0472">Membrane</keyword>
<evidence type="ECO:0000256" key="7">
    <source>
        <dbReference type="RuleBase" id="RU363032"/>
    </source>
</evidence>
<sequence length="297" mass="34233">MVKQLVRSTLIFLLILLGFMLILLLPREQEIHVIDAFEIDVEYPFGIEVYKERIEQFITYFQEEKGFGISRTGVPISEEVNTFLGRSLKIIIPAFLISMILGTFVGILQFYYRNRKRGKFSAFVSWLFSSIPDFFLYIAIQFLLIKLIHAGLPHFNLYGHENWYSFIIPLLSLLLFPFIHMTRFTAASLENETGQEYLRTAYAKGLGNVKALVHMLWNCWPTILNQAQLVMLYILSSLPIIEKLSGFNGAGIQLLNSILNNDEVRALAFMLPFLFIMFATIIISQSIKAILVPKEMR</sequence>
<evidence type="ECO:0000256" key="3">
    <source>
        <dbReference type="ARBA" id="ARBA00022475"/>
    </source>
</evidence>
<dbReference type="InterPro" id="IPR000515">
    <property type="entry name" value="MetI-like"/>
</dbReference>
<evidence type="ECO:0000256" key="5">
    <source>
        <dbReference type="ARBA" id="ARBA00022989"/>
    </source>
</evidence>
<dbReference type="InterPro" id="IPR035906">
    <property type="entry name" value="MetI-like_sf"/>
</dbReference>
<gene>
    <name evidence="9" type="ORF">ACFYKX_16435</name>
</gene>
<dbReference type="Proteomes" id="UP001601059">
    <property type="component" value="Unassembled WGS sequence"/>
</dbReference>
<dbReference type="Pfam" id="PF00528">
    <property type="entry name" value="BPD_transp_1"/>
    <property type="match status" value="1"/>
</dbReference>
<feature type="transmembrane region" description="Helical" evidence="7">
    <location>
        <begin position="163"/>
        <end position="179"/>
    </location>
</feature>
<keyword evidence="5 7" id="KW-1133">Transmembrane helix</keyword>
<accession>A0ABW6KF63</accession>
<dbReference type="CDD" id="cd06261">
    <property type="entry name" value="TM_PBP2"/>
    <property type="match status" value="1"/>
</dbReference>
<proteinExistence type="inferred from homology"/>
<evidence type="ECO:0000256" key="1">
    <source>
        <dbReference type="ARBA" id="ARBA00004651"/>
    </source>
</evidence>
<dbReference type="EMBL" id="JBIACK010000008">
    <property type="protein sequence ID" value="MFE8702187.1"/>
    <property type="molecule type" value="Genomic_DNA"/>
</dbReference>
<name>A0ABW6KF63_9BACI</name>
<keyword evidence="3" id="KW-1003">Cell membrane</keyword>
<protein>
    <submittedName>
        <fullName evidence="9">ABC transporter permease subunit</fullName>
    </submittedName>
</protein>
<keyword evidence="10" id="KW-1185">Reference proteome</keyword>
<evidence type="ECO:0000256" key="2">
    <source>
        <dbReference type="ARBA" id="ARBA00022448"/>
    </source>
</evidence>
<dbReference type="PANTHER" id="PTHR30465">
    <property type="entry name" value="INNER MEMBRANE ABC TRANSPORTER"/>
    <property type="match status" value="1"/>
</dbReference>
<comment type="caution">
    <text evidence="9">The sequence shown here is derived from an EMBL/GenBank/DDBJ whole genome shotgun (WGS) entry which is preliminary data.</text>
</comment>
<feature type="transmembrane region" description="Helical" evidence="7">
    <location>
        <begin position="123"/>
        <end position="143"/>
    </location>
</feature>
<evidence type="ECO:0000259" key="8">
    <source>
        <dbReference type="PROSITE" id="PS50928"/>
    </source>
</evidence>
<feature type="domain" description="ABC transmembrane type-1" evidence="8">
    <location>
        <begin position="84"/>
        <end position="282"/>
    </location>
</feature>
<feature type="transmembrane region" description="Helical" evidence="7">
    <location>
        <begin position="90"/>
        <end position="111"/>
    </location>
</feature>
<evidence type="ECO:0000256" key="6">
    <source>
        <dbReference type="ARBA" id="ARBA00023136"/>
    </source>
</evidence>
<keyword evidence="2 7" id="KW-0813">Transport</keyword>
<keyword evidence="4 7" id="KW-0812">Transmembrane</keyword>
<evidence type="ECO:0000256" key="4">
    <source>
        <dbReference type="ARBA" id="ARBA00022692"/>
    </source>
</evidence>
<reference evidence="9 10" key="1">
    <citation type="submission" date="2024-08" db="EMBL/GenBank/DDBJ databases">
        <title>Two novel Cytobacillus novel species.</title>
        <authorList>
            <person name="Liu G."/>
        </authorList>
    </citation>
    <scope>NUCLEOTIDE SEQUENCE [LARGE SCALE GENOMIC DNA]</scope>
    <source>
        <strain evidence="9 10">FJAT-54145</strain>
    </source>
</reference>
<feature type="transmembrane region" description="Helical" evidence="7">
    <location>
        <begin position="266"/>
        <end position="287"/>
    </location>
</feature>